<dbReference type="InterPro" id="IPR001163">
    <property type="entry name" value="Sm_dom_euk/arc"/>
</dbReference>
<dbReference type="PANTHER" id="PTHR10701">
    <property type="entry name" value="SMALL NUCLEAR RIBONUCLEOPROTEIN-ASSOCIATED PROTEIN B AND N"/>
    <property type="match status" value="1"/>
</dbReference>
<protein>
    <recommendedName>
        <fullName evidence="2">Sm domain-containing protein</fullName>
    </recommendedName>
</protein>
<dbReference type="CDD" id="cd06168">
    <property type="entry name" value="LSMD1"/>
    <property type="match status" value="1"/>
</dbReference>
<accession>A0ABR1YTC0</accession>
<sequence length="139" mass="15286">MESTIETAQPQGDLPSMTNTQAIPFLAQFINRPLRIHVSDGRMFLGQMRCTDKDRNVILAQTHEYRQPSASAVRDALASPDAASSSDANSSSASSVKLHMTSRFVGLVVVPGQYITKIEYEQSMFRPEPQFPDEAAPEA</sequence>
<dbReference type="InterPro" id="IPR010920">
    <property type="entry name" value="LSM_dom_sf"/>
</dbReference>
<feature type="domain" description="Sm" evidence="2">
    <location>
        <begin position="24"/>
        <end position="120"/>
    </location>
</feature>
<dbReference type="InterPro" id="IPR034110">
    <property type="entry name" value="LSMD1_Sm"/>
</dbReference>
<organism evidence="3 4">
    <name type="scientific">Phyllosticta capitalensis</name>
    <dbReference type="NCBI Taxonomy" id="121624"/>
    <lineage>
        <taxon>Eukaryota</taxon>
        <taxon>Fungi</taxon>
        <taxon>Dikarya</taxon>
        <taxon>Ascomycota</taxon>
        <taxon>Pezizomycotina</taxon>
        <taxon>Dothideomycetes</taxon>
        <taxon>Dothideomycetes incertae sedis</taxon>
        <taxon>Botryosphaeriales</taxon>
        <taxon>Phyllostictaceae</taxon>
        <taxon>Phyllosticta</taxon>
    </lineage>
</organism>
<evidence type="ECO:0000256" key="1">
    <source>
        <dbReference type="SAM" id="MobiDB-lite"/>
    </source>
</evidence>
<comment type="caution">
    <text evidence="3">The sequence shown here is derived from an EMBL/GenBank/DDBJ whole genome shotgun (WGS) entry which is preliminary data.</text>
</comment>
<evidence type="ECO:0000313" key="3">
    <source>
        <dbReference type="EMBL" id="KAK8238029.1"/>
    </source>
</evidence>
<dbReference type="SMART" id="SM00651">
    <property type="entry name" value="Sm"/>
    <property type="match status" value="1"/>
</dbReference>
<dbReference type="InterPro" id="IPR050914">
    <property type="entry name" value="snRNP_SmB/NAA38-like"/>
</dbReference>
<dbReference type="Proteomes" id="UP001492380">
    <property type="component" value="Unassembled WGS sequence"/>
</dbReference>
<proteinExistence type="predicted"/>
<evidence type="ECO:0000259" key="2">
    <source>
        <dbReference type="SMART" id="SM00651"/>
    </source>
</evidence>
<dbReference type="Pfam" id="PF01423">
    <property type="entry name" value="LSM"/>
    <property type="match status" value="1"/>
</dbReference>
<reference evidence="3 4" key="1">
    <citation type="submission" date="2024-04" db="EMBL/GenBank/DDBJ databases">
        <title>Phyllosticta paracitricarpa is synonymous to the EU quarantine fungus P. citricarpa based on phylogenomic analyses.</title>
        <authorList>
            <consortium name="Lawrence Berkeley National Laboratory"/>
            <person name="Van Ingen-Buijs V.A."/>
            <person name="Van Westerhoven A.C."/>
            <person name="Haridas S."/>
            <person name="Skiadas P."/>
            <person name="Martin F."/>
            <person name="Groenewald J.Z."/>
            <person name="Crous P.W."/>
            <person name="Seidl M.F."/>
        </authorList>
    </citation>
    <scope>NUCLEOTIDE SEQUENCE [LARGE SCALE GENOMIC DNA]</scope>
    <source>
        <strain evidence="3 4">CBS 123374</strain>
    </source>
</reference>
<gene>
    <name evidence="3" type="ORF">HDK90DRAFT_211234</name>
</gene>
<dbReference type="SUPFAM" id="SSF50182">
    <property type="entry name" value="Sm-like ribonucleoproteins"/>
    <property type="match status" value="1"/>
</dbReference>
<name>A0ABR1YTC0_9PEZI</name>
<evidence type="ECO:0000313" key="4">
    <source>
        <dbReference type="Proteomes" id="UP001492380"/>
    </source>
</evidence>
<feature type="compositionally biased region" description="Low complexity" evidence="1">
    <location>
        <begin position="75"/>
        <end position="95"/>
    </location>
</feature>
<dbReference type="EMBL" id="JBBWRZ010000004">
    <property type="protein sequence ID" value="KAK8238029.1"/>
    <property type="molecule type" value="Genomic_DNA"/>
</dbReference>
<dbReference type="PANTHER" id="PTHR10701:SF5">
    <property type="entry name" value="N-ALPHA-ACETYLTRANSFERASE 38, NATC AUXILIARY SUBUNIT"/>
    <property type="match status" value="1"/>
</dbReference>
<dbReference type="Gene3D" id="2.30.30.100">
    <property type="match status" value="1"/>
</dbReference>
<keyword evidence="4" id="KW-1185">Reference proteome</keyword>
<feature type="region of interest" description="Disordered" evidence="1">
    <location>
        <begin position="65"/>
        <end position="96"/>
    </location>
</feature>